<sequence>MKFWLAGILGLISVTTTAGNSLSCISRVWTRSAFNLIVFAVWSTTHVNAAASSSTSSWDEKVHEAVTPKELRLDLGSFSEYPKLVLEVLRAGAKSSAYAAESSDAWRPILDLARKFHEKNDHYLVDFGTSAIRGLLESSKVYCYDRVDLLENRSQKSVDKSPTVFYNLASIALRGGISGYEWRGLSFESSVNYAEYRLMFERDTDVSVFNLSNPDEFYRKTVAVTCLVPTTVYPFAKTWHQVVSEILSRGGRTDKNGEWLTMNLQEGRGSISRLFAVKLVIHPSRQDYPAGMLARSIQENNRVLYKEPALKLIHFSSVLYQPGARGLRSGHYIPVYGDAALTQGGLFTNDKAATAATAATAAMDVPMVDAKATIVGVSAIGGRVFNHQHMTFPIFVSDTAPSADLLYTMGDSMMNGWPSVWVVLVDSKGTAAAAASRGAARGGAVGDKVKDPVNYSIAALAGAAWLRNIMTNLYTGYTHTNTLWKGDLNSYYNVIKQRMAEEKVTDPGYAANVLADSARRGFVCPKAEDPTTVDYKQWFERPAAGRTQTGGAGAKGLVLNKIAPAVTKNAKCISPWTQASYTKPHMFGQPFLRLPQVLVFDYGSVTGKDVEVGATKATDTFLEQIKKRVPNIKPDLRRATLVFQDPSPRVKVMTKFLLPNFRILDVEARKVPTHQDSQKLHVDDIFRASQDDFAYQDALRTIPLTEFENDLGMIGGDTTTDNTYIKVKRPSSYITNAAYSSRDLAASVFGDVVSACVRHLEGATKNVAIKWHLFHDFINSGKNARDEQARDDVFKRDVALVCDAVSDREKNTHVSKDTKLTPLVNKIYEEFDVQSLYSK</sequence>
<dbReference type="Proteomes" id="UP000019763">
    <property type="component" value="Unassembled WGS sequence"/>
</dbReference>
<evidence type="ECO:0000256" key="1">
    <source>
        <dbReference type="SAM" id="SignalP"/>
    </source>
</evidence>
<organism evidence="2 3">
    <name type="scientific">Gregarina niphandrodes</name>
    <name type="common">Septate eugregarine</name>
    <dbReference type="NCBI Taxonomy" id="110365"/>
    <lineage>
        <taxon>Eukaryota</taxon>
        <taxon>Sar</taxon>
        <taxon>Alveolata</taxon>
        <taxon>Apicomplexa</taxon>
        <taxon>Conoidasida</taxon>
        <taxon>Gregarinasina</taxon>
        <taxon>Eugregarinorida</taxon>
        <taxon>Gregarinidae</taxon>
        <taxon>Gregarina</taxon>
    </lineage>
</organism>
<feature type="chain" id="PRO_5001516480" description="Transmembrane protein" evidence="1">
    <location>
        <begin position="20"/>
        <end position="839"/>
    </location>
</feature>
<proteinExistence type="predicted"/>
<reference evidence="2" key="1">
    <citation type="submission" date="2013-12" db="EMBL/GenBank/DDBJ databases">
        <authorList>
            <person name="Omoto C.K."/>
            <person name="Sibley D."/>
            <person name="Venepally P."/>
            <person name="Hadjithomas M."/>
            <person name="Karamycheva S."/>
            <person name="Brunk B."/>
            <person name="Roos D."/>
            <person name="Caler E."/>
            <person name="Lorenzi H."/>
        </authorList>
    </citation>
    <scope>NUCLEOTIDE SEQUENCE</scope>
</reference>
<gene>
    <name evidence="2" type="ORF">GNI_098880</name>
</gene>
<evidence type="ECO:0008006" key="4">
    <source>
        <dbReference type="Google" id="ProtNLM"/>
    </source>
</evidence>
<name>A0A023B4Y4_GRENI</name>
<keyword evidence="3" id="KW-1185">Reference proteome</keyword>
<dbReference type="AlphaFoldDB" id="A0A023B4Y4"/>
<evidence type="ECO:0000313" key="2">
    <source>
        <dbReference type="EMBL" id="EZG57173.1"/>
    </source>
</evidence>
<keyword evidence="1" id="KW-0732">Signal</keyword>
<comment type="caution">
    <text evidence="2">The sequence shown here is derived from an EMBL/GenBank/DDBJ whole genome shotgun (WGS) entry which is preliminary data.</text>
</comment>
<dbReference type="RefSeq" id="XP_011131078.1">
    <property type="nucleotide sequence ID" value="XM_011132776.1"/>
</dbReference>
<dbReference type="VEuPathDB" id="CryptoDB:GNI_098880"/>
<dbReference type="GeneID" id="22913495"/>
<accession>A0A023B4Y4</accession>
<evidence type="ECO:0000313" key="3">
    <source>
        <dbReference type="Proteomes" id="UP000019763"/>
    </source>
</evidence>
<dbReference type="EMBL" id="AFNH02000742">
    <property type="protein sequence ID" value="EZG57173.1"/>
    <property type="molecule type" value="Genomic_DNA"/>
</dbReference>
<feature type="signal peptide" evidence="1">
    <location>
        <begin position="1"/>
        <end position="19"/>
    </location>
</feature>
<protein>
    <recommendedName>
        <fullName evidence="4">Transmembrane protein</fullName>
    </recommendedName>
</protein>